<dbReference type="InterPro" id="IPR032867">
    <property type="entry name" value="DYW_dom"/>
</dbReference>
<feature type="repeat" description="PPR" evidence="3">
    <location>
        <begin position="539"/>
        <end position="574"/>
    </location>
</feature>
<dbReference type="Pfam" id="PF14432">
    <property type="entry name" value="DYW_deaminase"/>
    <property type="match status" value="1"/>
</dbReference>
<evidence type="ECO:0000256" key="1">
    <source>
        <dbReference type="ARBA" id="ARBA00006643"/>
    </source>
</evidence>
<feature type="repeat" description="PPR" evidence="3">
    <location>
        <begin position="372"/>
        <end position="406"/>
    </location>
</feature>
<name>A0A068VF74_COFCA</name>
<dbReference type="InterPro" id="IPR011990">
    <property type="entry name" value="TPR-like_helical_dom_sf"/>
</dbReference>
<evidence type="ECO:0000313" key="6">
    <source>
        <dbReference type="Proteomes" id="UP000295252"/>
    </source>
</evidence>
<organism evidence="5 6">
    <name type="scientific">Coffea canephora</name>
    <name type="common">Robusta coffee</name>
    <dbReference type="NCBI Taxonomy" id="49390"/>
    <lineage>
        <taxon>Eukaryota</taxon>
        <taxon>Viridiplantae</taxon>
        <taxon>Streptophyta</taxon>
        <taxon>Embryophyta</taxon>
        <taxon>Tracheophyta</taxon>
        <taxon>Spermatophyta</taxon>
        <taxon>Magnoliopsida</taxon>
        <taxon>eudicotyledons</taxon>
        <taxon>Gunneridae</taxon>
        <taxon>Pentapetalae</taxon>
        <taxon>asterids</taxon>
        <taxon>lamiids</taxon>
        <taxon>Gentianales</taxon>
        <taxon>Rubiaceae</taxon>
        <taxon>Ixoroideae</taxon>
        <taxon>Gardenieae complex</taxon>
        <taxon>Bertiereae - Coffeeae clade</taxon>
        <taxon>Coffeeae</taxon>
        <taxon>Coffea</taxon>
    </lineage>
</organism>
<evidence type="ECO:0000256" key="2">
    <source>
        <dbReference type="ARBA" id="ARBA00022737"/>
    </source>
</evidence>
<dbReference type="PANTHER" id="PTHR47926:SF541">
    <property type="entry name" value="DYW DOMAIN-CONTAINING PROTEIN"/>
    <property type="match status" value="1"/>
</dbReference>
<keyword evidence="2" id="KW-0677">Repeat</keyword>
<dbReference type="OrthoDB" id="185373at2759"/>
<evidence type="ECO:0000259" key="4">
    <source>
        <dbReference type="Pfam" id="PF14432"/>
    </source>
</evidence>
<dbReference type="EMBL" id="HG739542">
    <property type="protein sequence ID" value="CDP19381.1"/>
    <property type="molecule type" value="Genomic_DNA"/>
</dbReference>
<dbReference type="PANTHER" id="PTHR47926">
    <property type="entry name" value="PENTATRICOPEPTIDE REPEAT-CONTAINING PROTEIN"/>
    <property type="match status" value="1"/>
</dbReference>
<dbReference type="InParanoid" id="A0A068VF74"/>
<dbReference type="GO" id="GO:0008270">
    <property type="term" value="F:zinc ion binding"/>
    <property type="evidence" value="ECO:0007669"/>
    <property type="project" value="InterPro"/>
</dbReference>
<dbReference type="PhylomeDB" id="A0A068VF74"/>
<dbReference type="PROSITE" id="PS51375">
    <property type="entry name" value="PPR"/>
    <property type="match status" value="7"/>
</dbReference>
<dbReference type="SUPFAM" id="SSF48452">
    <property type="entry name" value="TPR-like"/>
    <property type="match status" value="1"/>
</dbReference>
<dbReference type="Pfam" id="PF13041">
    <property type="entry name" value="PPR_2"/>
    <property type="match status" value="3"/>
</dbReference>
<dbReference type="Pfam" id="PF20431">
    <property type="entry name" value="E_motif"/>
    <property type="match status" value="1"/>
</dbReference>
<feature type="repeat" description="PPR" evidence="3">
    <location>
        <begin position="267"/>
        <end position="301"/>
    </location>
</feature>
<feature type="repeat" description="PPR" evidence="3">
    <location>
        <begin position="125"/>
        <end position="159"/>
    </location>
</feature>
<dbReference type="STRING" id="49390.A0A068VF74"/>
<dbReference type="Gene3D" id="1.25.40.10">
    <property type="entry name" value="Tetratricopeptide repeat domain"/>
    <property type="match status" value="4"/>
</dbReference>
<dbReference type="GO" id="GO:0003723">
    <property type="term" value="F:RNA binding"/>
    <property type="evidence" value="ECO:0007669"/>
    <property type="project" value="InterPro"/>
</dbReference>
<dbReference type="InterPro" id="IPR046848">
    <property type="entry name" value="E_motif"/>
</dbReference>
<keyword evidence="6" id="KW-1185">Reference proteome</keyword>
<sequence>MSATAAAALAMVEETIHHVDRRAVANRCAAQLQLCCPNSPTSYTRARTIHGHMITSGFKPRGHILNRLIDVYCKSSNLGYAKKLFDRIPQPDVVARTTLIAAYSASGSPKLARAIFDGTPLRVRDTVIYNAMITCYSHNDDGNAAIRLFNDMSKNGFWPDNFTYTSVVSALALIADQEKHCGQLHCAVVKSGTGMVISVMNALISVYVKCAASPLVSASSLLGSARKLFDEMPVRDELSWTTIITGYVKNNELAAAREVFDGMEEKLVVAWNAMISGYAHKGYSSEALEMFRRMCLLGIKHDEYTYTSIISACAEAGLFLHGKQLHAHILRTEPTTGGEFSVSVSNSLMTFYWKCNKIDDARKIFDKAVVKDLVSWNAILSAYVSARRIREAKSFFDQMPEKNSLSWTVMIAGFAQNGFGEEGLKLFNQMRLNGIEQCDYAFAGAITSCAVLAALEHGRQLHTQLVLLGFDSSLSAGNALITMYARCGVVEAAHFLFLTMPYVDSVSWNAMIAALGQHGHGCQALRLFEDMLGEEIAPDRITFLTVLSACAHAGLVEEGSRLFNSMYENFGISPGEDHYARYIDLLCRAGKLLEAKDVIHSMPFEPGAPIWEAFLAGCRNHRNIDLGVQAAERLFDLIPQHDGTYILLSNMFSSSGRWDDAAKVRKLMRDRGVKKEPACSWIEVDNKVHVFLVDDTVHPEVLAIYEYLKELGLRMRKLGYVPDTRFVLHDMESEQKEYALSTHSEKLAVVYGLLKLPPGATIRVYKNLRICGDCHNALKFMSLAEQRVIIVRDVKRFHHFGNGECSCGNYW</sequence>
<gene>
    <name evidence="5" type="ORF">GSCOC_T00002609001</name>
</gene>
<dbReference type="NCBIfam" id="TIGR00756">
    <property type="entry name" value="PPR"/>
    <property type="match status" value="7"/>
</dbReference>
<feature type="repeat" description="PPR" evidence="3">
    <location>
        <begin position="641"/>
        <end position="675"/>
    </location>
</feature>
<dbReference type="FunFam" id="1.25.40.10:FF:000677">
    <property type="entry name" value="Pentatricopeptide repeat-containing protein"/>
    <property type="match status" value="1"/>
</dbReference>
<dbReference type="AlphaFoldDB" id="A0A068VF74"/>
<proteinExistence type="inferred from homology"/>
<feature type="domain" description="DYW" evidence="4">
    <location>
        <begin position="719"/>
        <end position="811"/>
    </location>
</feature>
<accession>A0A068VF74</accession>
<dbReference type="InterPro" id="IPR002885">
    <property type="entry name" value="PPR_rpt"/>
</dbReference>
<dbReference type="Pfam" id="PF01535">
    <property type="entry name" value="PPR"/>
    <property type="match status" value="6"/>
</dbReference>
<dbReference type="Proteomes" id="UP000295252">
    <property type="component" value="Chromosome VI"/>
</dbReference>
<dbReference type="FunFam" id="1.25.40.10:FF:000566">
    <property type="entry name" value="Pentatricopeptide repeat-containing protein"/>
    <property type="match status" value="1"/>
</dbReference>
<dbReference type="GO" id="GO:0009451">
    <property type="term" value="P:RNA modification"/>
    <property type="evidence" value="ECO:0007669"/>
    <property type="project" value="InterPro"/>
</dbReference>
<dbReference type="Gramene" id="CDP19381">
    <property type="protein sequence ID" value="CDP19381"/>
    <property type="gene ID" value="GSCOC_T00002609001"/>
</dbReference>
<reference evidence="6" key="1">
    <citation type="journal article" date="2014" name="Science">
        <title>The coffee genome provides insight into the convergent evolution of caffeine biosynthesis.</title>
        <authorList>
            <person name="Denoeud F."/>
            <person name="Carretero-Paulet L."/>
            <person name="Dereeper A."/>
            <person name="Droc G."/>
            <person name="Guyot R."/>
            <person name="Pietrella M."/>
            <person name="Zheng C."/>
            <person name="Alberti A."/>
            <person name="Anthony F."/>
            <person name="Aprea G."/>
            <person name="Aury J.M."/>
            <person name="Bento P."/>
            <person name="Bernard M."/>
            <person name="Bocs S."/>
            <person name="Campa C."/>
            <person name="Cenci A."/>
            <person name="Combes M.C."/>
            <person name="Crouzillat D."/>
            <person name="Da Silva C."/>
            <person name="Daddiego L."/>
            <person name="De Bellis F."/>
            <person name="Dussert S."/>
            <person name="Garsmeur O."/>
            <person name="Gayraud T."/>
            <person name="Guignon V."/>
            <person name="Jahn K."/>
            <person name="Jamilloux V."/>
            <person name="Joet T."/>
            <person name="Labadie K."/>
            <person name="Lan T."/>
            <person name="Leclercq J."/>
            <person name="Lepelley M."/>
            <person name="Leroy T."/>
            <person name="Li L.T."/>
            <person name="Librado P."/>
            <person name="Lopez L."/>
            <person name="Munoz A."/>
            <person name="Noel B."/>
            <person name="Pallavicini A."/>
            <person name="Perrotta G."/>
            <person name="Poncet V."/>
            <person name="Pot D."/>
            <person name="Priyono X."/>
            <person name="Rigoreau M."/>
            <person name="Rouard M."/>
            <person name="Rozas J."/>
            <person name="Tranchant-Dubreuil C."/>
            <person name="VanBuren R."/>
            <person name="Zhang Q."/>
            <person name="Andrade A.C."/>
            <person name="Argout X."/>
            <person name="Bertrand B."/>
            <person name="de Kochko A."/>
            <person name="Graziosi G."/>
            <person name="Henry R.J."/>
            <person name="Jayarama X."/>
            <person name="Ming R."/>
            <person name="Nagai C."/>
            <person name="Rounsley S."/>
            <person name="Sankoff D."/>
            <person name="Giuliano G."/>
            <person name="Albert V.A."/>
            <person name="Wincker P."/>
            <person name="Lashermes P."/>
        </authorList>
    </citation>
    <scope>NUCLEOTIDE SEQUENCE [LARGE SCALE GENOMIC DNA]</scope>
    <source>
        <strain evidence="6">cv. DH200-94</strain>
    </source>
</reference>
<dbReference type="OMA" id="VYCKSSE"/>
<comment type="similarity">
    <text evidence="1">Belongs to the PPR family. PCMP-H subfamily.</text>
</comment>
<evidence type="ECO:0000313" key="5">
    <source>
        <dbReference type="EMBL" id="CDP19381.1"/>
    </source>
</evidence>
<dbReference type="InterPro" id="IPR046960">
    <property type="entry name" value="PPR_At4g14850-like_plant"/>
</dbReference>
<feature type="repeat" description="PPR" evidence="3">
    <location>
        <begin position="236"/>
        <end position="266"/>
    </location>
</feature>
<dbReference type="FunCoup" id="A0A068VF74">
    <property type="interactions" value="398"/>
</dbReference>
<protein>
    <recommendedName>
        <fullName evidence="4">DYW domain-containing protein</fullName>
    </recommendedName>
</protein>
<evidence type="ECO:0000256" key="3">
    <source>
        <dbReference type="PROSITE-ProRule" id="PRU00708"/>
    </source>
</evidence>
<feature type="repeat" description="PPR" evidence="3">
    <location>
        <begin position="504"/>
        <end position="538"/>
    </location>
</feature>